<evidence type="ECO:0000256" key="2">
    <source>
        <dbReference type="SAM" id="MobiDB-lite"/>
    </source>
</evidence>
<accession>A0AAP0Q3Y1</accession>
<organism evidence="3 4">
    <name type="scientific">Stephania cephalantha</name>
    <dbReference type="NCBI Taxonomy" id="152367"/>
    <lineage>
        <taxon>Eukaryota</taxon>
        <taxon>Viridiplantae</taxon>
        <taxon>Streptophyta</taxon>
        <taxon>Embryophyta</taxon>
        <taxon>Tracheophyta</taxon>
        <taxon>Spermatophyta</taxon>
        <taxon>Magnoliopsida</taxon>
        <taxon>Ranunculales</taxon>
        <taxon>Menispermaceae</taxon>
        <taxon>Menispermoideae</taxon>
        <taxon>Cissampelideae</taxon>
        <taxon>Stephania</taxon>
    </lineage>
</organism>
<reference evidence="3 4" key="1">
    <citation type="submission" date="2024-01" db="EMBL/GenBank/DDBJ databases">
        <title>Genome assemblies of Stephania.</title>
        <authorList>
            <person name="Yang L."/>
        </authorList>
    </citation>
    <scope>NUCLEOTIDE SEQUENCE [LARGE SCALE GENOMIC DNA]</scope>
    <source>
        <strain evidence="3">JXDWG</strain>
        <tissue evidence="3">Leaf</tissue>
    </source>
</reference>
<feature type="coiled-coil region" evidence="1">
    <location>
        <begin position="131"/>
        <end position="158"/>
    </location>
</feature>
<evidence type="ECO:0000313" key="3">
    <source>
        <dbReference type="EMBL" id="KAK9166837.1"/>
    </source>
</evidence>
<dbReference type="AlphaFoldDB" id="A0AAP0Q3Y1"/>
<dbReference type="EMBL" id="JBBNAG010000001">
    <property type="protein sequence ID" value="KAK9166837.1"/>
    <property type="molecule type" value="Genomic_DNA"/>
</dbReference>
<name>A0AAP0Q3Y1_9MAGN</name>
<evidence type="ECO:0000313" key="4">
    <source>
        <dbReference type="Proteomes" id="UP001419268"/>
    </source>
</evidence>
<comment type="caution">
    <text evidence="3">The sequence shown here is derived from an EMBL/GenBank/DDBJ whole genome shotgun (WGS) entry which is preliminary data.</text>
</comment>
<protein>
    <recommendedName>
        <fullName evidence="5">Transposase</fullName>
    </recommendedName>
</protein>
<keyword evidence="1" id="KW-0175">Coiled coil</keyword>
<proteinExistence type="predicted"/>
<sequence length="200" mass="22536">MQKIAKTNAENRKQKTICHRTGRKSFANVRHKRENKGLPTYRASVCLTAYYKRAGARSNEDTEEFALQLQNELLQIPESEQTAEVQEKIFKKVLGDEKRGRVLTYGHGPSFKDVFGKDSECPTDIAIWRAQEKANATNELLREELAATKTNMQSQIDNIYACLEKAGIQLPINVNQSSYVGSSHRPHVQTSSHDGCSPAR</sequence>
<dbReference type="Pfam" id="PF03004">
    <property type="entry name" value="Transposase_24"/>
    <property type="match status" value="1"/>
</dbReference>
<dbReference type="Proteomes" id="UP001419268">
    <property type="component" value="Unassembled WGS sequence"/>
</dbReference>
<evidence type="ECO:0000256" key="1">
    <source>
        <dbReference type="SAM" id="Coils"/>
    </source>
</evidence>
<feature type="region of interest" description="Disordered" evidence="2">
    <location>
        <begin position="179"/>
        <end position="200"/>
    </location>
</feature>
<evidence type="ECO:0008006" key="5">
    <source>
        <dbReference type="Google" id="ProtNLM"/>
    </source>
</evidence>
<keyword evidence="4" id="KW-1185">Reference proteome</keyword>
<dbReference type="InterPro" id="IPR004252">
    <property type="entry name" value="Probable_transposase_24"/>
</dbReference>
<gene>
    <name evidence="3" type="ORF">Scep_002028</name>
</gene>